<dbReference type="EMBL" id="CP015901">
    <property type="protein sequence ID" value="ARE22836.1"/>
    <property type="molecule type" value="Genomic_DNA"/>
</dbReference>
<gene>
    <name evidence="1" type="ORF">LLJM3_0625</name>
</gene>
<proteinExistence type="predicted"/>
<reference evidence="1 2" key="1">
    <citation type="journal article" date="2017" name="BMC Genomics">
        <title>Comparative and functional genomics of the Lactococcus lactis taxon; insights into evolution and niche adaptation.</title>
        <authorList>
            <person name="Kelleher P."/>
            <person name="Bottacini F."/>
            <person name="Mahony J."/>
            <person name="Kilcawley K.N."/>
            <person name="van Sinderen D."/>
        </authorList>
    </citation>
    <scope>NUCLEOTIDE SEQUENCE [LARGE SCALE GENOMIC DNA]</scope>
    <source>
        <strain evidence="1 2">JM3</strain>
    </source>
</reference>
<dbReference type="AlphaFoldDB" id="A0AA34THM8"/>
<dbReference type="Proteomes" id="UP000192161">
    <property type="component" value="Chromosome"/>
</dbReference>
<organism evidence="1 2">
    <name type="scientific">Lactococcus lactis subsp. cremoris</name>
    <name type="common">Streptococcus cremoris</name>
    <dbReference type="NCBI Taxonomy" id="1359"/>
    <lineage>
        <taxon>Bacteria</taxon>
        <taxon>Bacillati</taxon>
        <taxon>Bacillota</taxon>
        <taxon>Bacilli</taxon>
        <taxon>Lactobacillales</taxon>
        <taxon>Streptococcaceae</taxon>
        <taxon>Lactococcus</taxon>
    </lineage>
</organism>
<protein>
    <submittedName>
        <fullName evidence="1">Uncharacterized protein</fullName>
    </submittedName>
</protein>
<accession>A0AA34THM8</accession>
<evidence type="ECO:0000313" key="1">
    <source>
        <dbReference type="EMBL" id="ARE22836.1"/>
    </source>
</evidence>
<evidence type="ECO:0000313" key="2">
    <source>
        <dbReference type="Proteomes" id="UP000192161"/>
    </source>
</evidence>
<dbReference type="RefSeq" id="WP_011675614.1">
    <property type="nucleotide sequence ID" value="NZ_CP015901.2"/>
</dbReference>
<sequence length="65" mass="7555">MNDIERQLAQTWVIVLLEILPCVYESNVHGLSEGDIIIKIKKARLEKLMILSIIMCKHSSRVEEY</sequence>
<name>A0AA34THM8_LACLC</name>